<gene>
    <name evidence="1" type="ORF">H072_5101</name>
</gene>
<sequence>MEGLVNRTYQLKNSATVFENICEDTETRKWLKRMIDRRRAVYMVVGFETIIDARVSFKNLQTNEKGGELMAPVSTALTAALGIPIPLTDVLDVGAGVSKTSGYGVETSFSTPGEMIFAVQYRKLEFSWLSSKDIDKATLRKSRWIINLGVRSVEESQVDDVIDVQFVDESTDAEGEELEGTLEDLDVEPLGIQLLI</sequence>
<evidence type="ECO:0000313" key="1">
    <source>
        <dbReference type="EMBL" id="EPS41016.1"/>
    </source>
</evidence>
<dbReference type="eggNOG" id="ENOG502SPX2">
    <property type="taxonomic scope" value="Eukaryota"/>
</dbReference>
<dbReference type="OrthoDB" id="5382514at2759"/>
<name>S8AIP3_DACHA</name>
<dbReference type="Proteomes" id="UP000015100">
    <property type="component" value="Unassembled WGS sequence"/>
</dbReference>
<dbReference type="AlphaFoldDB" id="S8AIP3"/>
<comment type="caution">
    <text evidence="1">The sequence shown here is derived from an EMBL/GenBank/DDBJ whole genome shotgun (WGS) entry which is preliminary data.</text>
</comment>
<dbReference type="HOGENOM" id="CLU_1390175_0_0_1"/>
<reference evidence="1 2" key="1">
    <citation type="journal article" date="2013" name="PLoS Genet.">
        <title>Genomic mechanisms accounting for the adaptation to parasitism in nematode-trapping fungi.</title>
        <authorList>
            <person name="Meerupati T."/>
            <person name="Andersson K.M."/>
            <person name="Friman E."/>
            <person name="Kumar D."/>
            <person name="Tunlid A."/>
            <person name="Ahren D."/>
        </authorList>
    </citation>
    <scope>NUCLEOTIDE SEQUENCE [LARGE SCALE GENOMIC DNA]</scope>
    <source>
        <strain evidence="1 2">CBS 200.50</strain>
    </source>
</reference>
<reference evidence="2" key="2">
    <citation type="submission" date="2013-04" db="EMBL/GenBank/DDBJ databases">
        <title>Genomic mechanisms accounting for the adaptation to parasitism in nematode-trapping fungi.</title>
        <authorList>
            <person name="Ahren D.G."/>
        </authorList>
    </citation>
    <scope>NUCLEOTIDE SEQUENCE [LARGE SCALE GENOMIC DNA]</scope>
    <source>
        <strain evidence="2">CBS 200.50</strain>
    </source>
</reference>
<accession>S8AIP3</accession>
<protein>
    <submittedName>
        <fullName evidence="1">Uncharacterized protein</fullName>
    </submittedName>
</protein>
<organism evidence="1 2">
    <name type="scientific">Dactylellina haptotyla (strain CBS 200.50)</name>
    <name type="common">Nematode-trapping fungus</name>
    <name type="synonym">Monacrosporium haptotylum</name>
    <dbReference type="NCBI Taxonomy" id="1284197"/>
    <lineage>
        <taxon>Eukaryota</taxon>
        <taxon>Fungi</taxon>
        <taxon>Dikarya</taxon>
        <taxon>Ascomycota</taxon>
        <taxon>Pezizomycotina</taxon>
        <taxon>Orbiliomycetes</taxon>
        <taxon>Orbiliales</taxon>
        <taxon>Orbiliaceae</taxon>
        <taxon>Dactylellina</taxon>
    </lineage>
</organism>
<evidence type="ECO:0000313" key="2">
    <source>
        <dbReference type="Proteomes" id="UP000015100"/>
    </source>
</evidence>
<proteinExistence type="predicted"/>
<keyword evidence="2" id="KW-1185">Reference proteome</keyword>
<dbReference type="EMBL" id="AQGS01000266">
    <property type="protein sequence ID" value="EPS41016.1"/>
    <property type="molecule type" value="Genomic_DNA"/>
</dbReference>